<name>A0AAD0AER8_FAUOS</name>
<accession>A0AAD0AER8</accession>
<gene>
    <name evidence="1" type="ORF">YHS_06045</name>
</gene>
<organism evidence="1">
    <name type="scientific">Faucicola osloensis</name>
    <name type="common">Moraxella osloensis</name>
    <dbReference type="NCBI Taxonomy" id="34062"/>
    <lineage>
        <taxon>Bacteria</taxon>
        <taxon>Pseudomonadati</taxon>
        <taxon>Pseudomonadota</taxon>
        <taxon>Gammaproteobacteria</taxon>
        <taxon>Moraxellales</taxon>
        <taxon>Moraxellaceae</taxon>
        <taxon>Faucicola</taxon>
    </lineage>
</organism>
<proteinExistence type="predicted"/>
<protein>
    <submittedName>
        <fullName evidence="1">Uncharacterized protein</fullName>
    </submittedName>
</protein>
<dbReference type="AlphaFoldDB" id="A0AAD0AER8"/>
<reference evidence="1" key="1">
    <citation type="submission" date="2017-11" db="EMBL/GenBank/DDBJ databases">
        <title>Complete Genome Sequence from Moraxella oslensis YHS isolated from human skin.</title>
        <authorList>
            <person name="Lee K."/>
            <person name="Lim J.Y."/>
            <person name="Hwang I."/>
        </authorList>
    </citation>
    <scope>NUCLEOTIDE SEQUENCE</scope>
    <source>
        <strain evidence="1">YHS</strain>
    </source>
</reference>
<dbReference type="EMBL" id="CP024176">
    <property type="protein sequence ID" value="ATQ83422.1"/>
    <property type="molecule type" value="Genomic_DNA"/>
</dbReference>
<evidence type="ECO:0000313" key="1">
    <source>
        <dbReference type="EMBL" id="ATQ83422.1"/>
    </source>
</evidence>
<sequence length="66" mass="7396">MGISQAKIELTISESQIEYKLLHATKQKKTSKQLVCWCGAIDSAIDACTSDYINQLIMKSIRDGLY</sequence>